<feature type="transmembrane region" description="Helical" evidence="1">
    <location>
        <begin position="42"/>
        <end position="62"/>
    </location>
</feature>
<name>A0A4R2HHC5_9ACTN</name>
<dbReference type="AlphaFoldDB" id="A0A4R2HHC5"/>
<evidence type="ECO:0000313" key="2">
    <source>
        <dbReference type="EMBL" id="TCO28299.1"/>
    </source>
</evidence>
<feature type="transmembrane region" description="Helical" evidence="1">
    <location>
        <begin position="69"/>
        <end position="88"/>
    </location>
</feature>
<feature type="transmembrane region" description="Helical" evidence="1">
    <location>
        <begin position="9"/>
        <end position="30"/>
    </location>
</feature>
<evidence type="ECO:0000256" key="1">
    <source>
        <dbReference type="SAM" id="Phobius"/>
    </source>
</evidence>
<protein>
    <submittedName>
        <fullName evidence="2">Uncharacterized protein</fullName>
    </submittedName>
</protein>
<accession>A0A4R2HHC5</accession>
<feature type="transmembrane region" description="Helical" evidence="1">
    <location>
        <begin position="103"/>
        <end position="122"/>
    </location>
</feature>
<keyword evidence="1" id="KW-0812">Transmembrane</keyword>
<gene>
    <name evidence="2" type="ORF">EV652_106284</name>
</gene>
<reference evidence="2 3" key="1">
    <citation type="journal article" date="2015" name="Stand. Genomic Sci.">
        <title>Genomic Encyclopedia of Bacterial and Archaeal Type Strains, Phase III: the genomes of soil and plant-associated and newly described type strains.</title>
        <authorList>
            <person name="Whitman W.B."/>
            <person name="Woyke T."/>
            <person name="Klenk H.P."/>
            <person name="Zhou Y."/>
            <person name="Lilburn T.G."/>
            <person name="Beck B.J."/>
            <person name="De Vos P."/>
            <person name="Vandamme P."/>
            <person name="Eisen J.A."/>
            <person name="Garrity G."/>
            <person name="Hugenholtz P."/>
            <person name="Kyrpides N.C."/>
        </authorList>
    </citation>
    <scope>NUCLEOTIDE SEQUENCE [LARGE SCALE GENOMIC DNA]</scope>
    <source>
        <strain evidence="2 3">VKM Ac-2572</strain>
    </source>
</reference>
<keyword evidence="1" id="KW-1133">Transmembrane helix</keyword>
<proteinExistence type="predicted"/>
<organism evidence="2 3">
    <name type="scientific">Kribbella steppae</name>
    <dbReference type="NCBI Taxonomy" id="2512223"/>
    <lineage>
        <taxon>Bacteria</taxon>
        <taxon>Bacillati</taxon>
        <taxon>Actinomycetota</taxon>
        <taxon>Actinomycetes</taxon>
        <taxon>Propionibacteriales</taxon>
        <taxon>Kribbellaceae</taxon>
        <taxon>Kribbella</taxon>
    </lineage>
</organism>
<feature type="transmembrane region" description="Helical" evidence="1">
    <location>
        <begin position="179"/>
        <end position="199"/>
    </location>
</feature>
<keyword evidence="1" id="KW-0472">Membrane</keyword>
<keyword evidence="3" id="KW-1185">Reference proteome</keyword>
<feature type="transmembrane region" description="Helical" evidence="1">
    <location>
        <begin position="134"/>
        <end position="159"/>
    </location>
</feature>
<comment type="caution">
    <text evidence="2">The sequence shown here is derived from an EMBL/GenBank/DDBJ whole genome shotgun (WGS) entry which is preliminary data.</text>
</comment>
<dbReference type="EMBL" id="SLWN01000006">
    <property type="protein sequence ID" value="TCO28299.1"/>
    <property type="molecule type" value="Genomic_DNA"/>
</dbReference>
<sequence>MVLGDLRTAVLYVGLLAMSLVLLAVGGFVQFDDFSGDGSNEWNLPLGAIAVVGPIGAVLVAWKDAKARVWLGVALGVLFGFLLWQKIANDGFRFIWHQDEGELAQLTVVVVLVAAVLVATGVQSKSEPAAGRWLVRAAIYLCGCAVLVLVAVVAGTAYYNATDCENADPDCLSLLGGMAWGVFSLPVAAVAIVVIEVVLQRGRKRRRAESGETALENRS</sequence>
<dbReference type="Proteomes" id="UP000294508">
    <property type="component" value="Unassembled WGS sequence"/>
</dbReference>
<evidence type="ECO:0000313" key="3">
    <source>
        <dbReference type="Proteomes" id="UP000294508"/>
    </source>
</evidence>